<dbReference type="EMBL" id="MDCE01000003">
    <property type="protein sequence ID" value="PPV08623.1"/>
    <property type="molecule type" value="Genomic_DNA"/>
</dbReference>
<dbReference type="Proteomes" id="UP000092503">
    <property type="component" value="Unassembled WGS sequence"/>
</dbReference>
<dbReference type="OrthoDB" id="9102349at2"/>
<reference evidence="3 4" key="1">
    <citation type="submission" date="2016-06" db="EMBL/GenBank/DDBJ databases">
        <authorList>
            <person name="Kjaerup R.B."/>
            <person name="Dalgaard T.S."/>
            <person name="Juul-Madsen H.R."/>
        </authorList>
    </citation>
    <scope>NUCLEOTIDE SEQUENCE [LARGE SCALE GENOMIC DNA]</scope>
    <source>
        <strain evidence="3">LMG947</strain>
    </source>
</reference>
<protein>
    <recommendedName>
        <fullName evidence="1">SnoaL-like domain-containing protein</fullName>
    </recommendedName>
</protein>
<name>A0A1C3NG88_9XANT</name>
<dbReference type="EMBL" id="FLTX01000003">
    <property type="protein sequence ID" value="SBV49419.1"/>
    <property type="molecule type" value="Genomic_DNA"/>
</dbReference>
<evidence type="ECO:0000313" key="3">
    <source>
        <dbReference type="EMBL" id="SBV49419.1"/>
    </source>
</evidence>
<dbReference type="AlphaFoldDB" id="A0A1C3NG88"/>
<evidence type="ECO:0000259" key="1">
    <source>
        <dbReference type="Pfam" id="PF13577"/>
    </source>
</evidence>
<keyword evidence="5" id="KW-1185">Reference proteome</keyword>
<organism evidence="3 4">
    <name type="scientific">Xanthomonas bromi</name>
    <dbReference type="NCBI Taxonomy" id="56449"/>
    <lineage>
        <taxon>Bacteria</taxon>
        <taxon>Pseudomonadati</taxon>
        <taxon>Pseudomonadota</taxon>
        <taxon>Gammaproteobacteria</taxon>
        <taxon>Lysobacterales</taxon>
        <taxon>Lysobacteraceae</taxon>
        <taxon>Xanthomonas</taxon>
    </lineage>
</organism>
<proteinExistence type="predicted"/>
<dbReference type="STRING" id="56449.XBLMG947_0191"/>
<reference evidence="2 5" key="2">
    <citation type="submission" date="2016-08" db="EMBL/GenBank/DDBJ databases">
        <title>Evolution of the type three secretion system and type three effector repertoires in Xanthomonas.</title>
        <authorList>
            <person name="Merda D."/>
            <person name="Briand M."/>
            <person name="Bosis E."/>
            <person name="Rousseau C."/>
            <person name="Portier P."/>
            <person name="Jacques M.-A."/>
            <person name="Fischer-Le Saux M."/>
        </authorList>
    </citation>
    <scope>NUCLEOTIDE SEQUENCE [LARGE SCALE GENOMIC DNA]</scope>
    <source>
        <strain evidence="2 5">CFBP1976</strain>
    </source>
</reference>
<dbReference type="Proteomes" id="UP000239710">
    <property type="component" value="Unassembled WGS sequence"/>
</dbReference>
<dbReference type="Gene3D" id="3.10.450.50">
    <property type="match status" value="1"/>
</dbReference>
<feature type="domain" description="SnoaL-like" evidence="1">
    <location>
        <begin position="10"/>
        <end position="132"/>
    </location>
</feature>
<dbReference type="RefSeq" id="WP_065465982.1">
    <property type="nucleotide sequence ID" value="NZ_FLTX01000003.1"/>
</dbReference>
<dbReference type="CDD" id="cd00531">
    <property type="entry name" value="NTF2_like"/>
    <property type="match status" value="1"/>
</dbReference>
<gene>
    <name evidence="3" type="ORF">XBLMG947_0191</name>
    <name evidence="2" type="ORF">XbrCFBP1976_02465</name>
</gene>
<accession>A0A1C3NG88</accession>
<evidence type="ECO:0000313" key="5">
    <source>
        <dbReference type="Proteomes" id="UP000239710"/>
    </source>
</evidence>
<dbReference type="InterPro" id="IPR032710">
    <property type="entry name" value="NTF2-like_dom_sf"/>
</dbReference>
<dbReference type="InterPro" id="IPR037401">
    <property type="entry name" value="SnoaL-like"/>
</dbReference>
<evidence type="ECO:0000313" key="4">
    <source>
        <dbReference type="Proteomes" id="UP000092503"/>
    </source>
</evidence>
<evidence type="ECO:0000313" key="2">
    <source>
        <dbReference type="EMBL" id="PPV08623.1"/>
    </source>
</evidence>
<sequence length="143" mass="15731">MHEDVSIIIACEQVIRRFALYNDRQDHAGLAALFTVDGVFARPSAPDAPVRGREAILQSFRERPPRTTCHLMLNTFVSVQSPTLAHAHSHVLLYTAGDTSTPPPWTAQSPALLGSFDDVLVLDQGNWLFQQRLGSLLLRVGTG</sequence>
<dbReference type="SUPFAM" id="SSF54427">
    <property type="entry name" value="NTF2-like"/>
    <property type="match status" value="1"/>
</dbReference>
<dbReference type="Pfam" id="PF13577">
    <property type="entry name" value="SnoaL_4"/>
    <property type="match status" value="1"/>
</dbReference>